<accession>A0A835Z0N7</accession>
<keyword evidence="3" id="KW-1185">Reference proteome</keyword>
<comment type="similarity">
    <text evidence="1">Belongs to the bacterial ribosomal protein bS6 family.</text>
</comment>
<gene>
    <name evidence="2" type="ORF">JKP88DRAFT_167047</name>
</gene>
<dbReference type="AlphaFoldDB" id="A0A835Z0N7"/>
<dbReference type="GO" id="GO:0006412">
    <property type="term" value="P:translation"/>
    <property type="evidence" value="ECO:0007669"/>
    <property type="project" value="InterPro"/>
</dbReference>
<dbReference type="SUPFAM" id="SSF54995">
    <property type="entry name" value="Ribosomal protein S6"/>
    <property type="match status" value="1"/>
</dbReference>
<dbReference type="GO" id="GO:0003735">
    <property type="term" value="F:structural constituent of ribosome"/>
    <property type="evidence" value="ECO:0007669"/>
    <property type="project" value="InterPro"/>
</dbReference>
<dbReference type="GO" id="GO:0005763">
    <property type="term" value="C:mitochondrial small ribosomal subunit"/>
    <property type="evidence" value="ECO:0007669"/>
    <property type="project" value="TreeGrafter"/>
</dbReference>
<comment type="caution">
    <text evidence="2">The sequence shown here is derived from an EMBL/GenBank/DDBJ whole genome shotgun (WGS) entry which is preliminary data.</text>
</comment>
<dbReference type="OrthoDB" id="10259681at2759"/>
<evidence type="ECO:0000256" key="1">
    <source>
        <dbReference type="ARBA" id="ARBA00009512"/>
    </source>
</evidence>
<dbReference type="InterPro" id="IPR035980">
    <property type="entry name" value="Ribosomal_bS6_sf"/>
</dbReference>
<dbReference type="InterPro" id="IPR014717">
    <property type="entry name" value="Transl_elong_EF1B/ribsomal_bS6"/>
</dbReference>
<dbReference type="EMBL" id="JAFCMP010000423">
    <property type="protein sequence ID" value="KAG5180048.1"/>
    <property type="molecule type" value="Genomic_DNA"/>
</dbReference>
<dbReference type="Proteomes" id="UP000664859">
    <property type="component" value="Unassembled WGS sequence"/>
</dbReference>
<evidence type="ECO:0008006" key="4">
    <source>
        <dbReference type="Google" id="ProtNLM"/>
    </source>
</evidence>
<protein>
    <recommendedName>
        <fullName evidence="4">Mitochondrial ribosomal protein S6</fullName>
    </recommendedName>
</protein>
<dbReference type="Pfam" id="PF01250">
    <property type="entry name" value="Ribosomal_S6"/>
    <property type="match status" value="1"/>
</dbReference>
<dbReference type="InterPro" id="IPR000529">
    <property type="entry name" value="Ribosomal_bS6"/>
</dbReference>
<dbReference type="PANTHER" id="PTHR21011:SF1">
    <property type="entry name" value="SMALL RIBOSOMAL SUBUNIT PROTEIN BS6M"/>
    <property type="match status" value="1"/>
</dbReference>
<dbReference type="PANTHER" id="PTHR21011">
    <property type="entry name" value="MITOCHONDRIAL 28S RIBOSOMAL PROTEIN S6"/>
    <property type="match status" value="1"/>
</dbReference>
<dbReference type="Gene3D" id="3.30.70.60">
    <property type="match status" value="1"/>
</dbReference>
<organism evidence="2 3">
    <name type="scientific">Tribonema minus</name>
    <dbReference type="NCBI Taxonomy" id="303371"/>
    <lineage>
        <taxon>Eukaryota</taxon>
        <taxon>Sar</taxon>
        <taxon>Stramenopiles</taxon>
        <taxon>Ochrophyta</taxon>
        <taxon>PX clade</taxon>
        <taxon>Xanthophyceae</taxon>
        <taxon>Tribonematales</taxon>
        <taxon>Tribonemataceae</taxon>
        <taxon>Tribonema</taxon>
    </lineage>
</organism>
<reference evidence="2" key="1">
    <citation type="submission" date="2021-02" db="EMBL/GenBank/DDBJ databases">
        <title>First Annotated Genome of the Yellow-green Alga Tribonema minus.</title>
        <authorList>
            <person name="Mahan K.M."/>
        </authorList>
    </citation>
    <scope>NUCLEOTIDE SEQUENCE</scope>
    <source>
        <strain evidence="2">UTEX B ZZ1240</strain>
    </source>
</reference>
<sequence>MPFYQNVFTCKWRTPPEQLTRLYRRLCNTVLEDGGMVRCVENHGVKDLAYRFRARTAMSGSENRYHTRGRWVSMYFDARPETLDKIDADLKMQDFYLRSNTIKPVVKMNWISTRHKTNPWERDATDPLPFYMVPSNSLAYRPGEAPSAAAYADSVTDASGFRHAGYVRMASEYQDREKVEVRC</sequence>
<evidence type="ECO:0000313" key="3">
    <source>
        <dbReference type="Proteomes" id="UP000664859"/>
    </source>
</evidence>
<proteinExistence type="inferred from homology"/>
<evidence type="ECO:0000313" key="2">
    <source>
        <dbReference type="EMBL" id="KAG5180048.1"/>
    </source>
</evidence>
<name>A0A835Z0N7_9STRA</name>
<dbReference type="GO" id="GO:0070181">
    <property type="term" value="F:small ribosomal subunit rRNA binding"/>
    <property type="evidence" value="ECO:0007669"/>
    <property type="project" value="TreeGrafter"/>
</dbReference>